<sequence length="504" mass="54583">MSKRLLVTVAVMAATVMQVLDTTIVNVALPQMQGELGATSDQISWVLTSYLVASAICMPLTGFLTDRLGRRRYLLLSISGFVLASMLCGVALNLGQLVAFRLLQGVFGAALVPLSQAIMVDNYPREQRGKAMAIWGMGVMVGPIAGPTLGGWLTDMFDWRWTFFINLPVGLLSLLLARQVPDTPRRERDIDWLGLLLISLTIGGIQYVLDRGNGDDWFASKGIVTAAVLAMVGAVGFIWRGLSSAAHPLFDLHMFKDRNFVAASIVIAALGLSMYGAMVIQPIMLEGLFHYPTLDTGLIMAPRGLASLVSMMIVGKLIGRVDSRYLIGSGLVIGACGTWVCTHYNLDTSPFWFAWPVLLQGFGLGMIYVPLSAMAMSTLPARLSAEAAGLFSLLRTMGSSVGIAIVSTAYSRGEQSAWNAMVGQFNLYNPWLSDYLARMGKTVVDGATATQLAAELQRQALMVSIVDVYWLITYSFLAMLPLLLLLRPRKAAADAPAVEVVMHE</sequence>
<dbReference type="Gene3D" id="1.20.1720.10">
    <property type="entry name" value="Multidrug resistance protein D"/>
    <property type="match status" value="1"/>
</dbReference>
<name>A0A318J6I7_9NEIS</name>
<dbReference type="PROSITE" id="PS50850">
    <property type="entry name" value="MFS"/>
    <property type="match status" value="1"/>
</dbReference>
<feature type="domain" description="Major facilitator superfamily (MFS) profile" evidence="9">
    <location>
        <begin position="7"/>
        <end position="491"/>
    </location>
</feature>
<dbReference type="Pfam" id="PF07690">
    <property type="entry name" value="MFS_1"/>
    <property type="match status" value="1"/>
</dbReference>
<dbReference type="InterPro" id="IPR020846">
    <property type="entry name" value="MFS_dom"/>
</dbReference>
<feature type="transmembrane region" description="Helical" evidence="8">
    <location>
        <begin position="98"/>
        <end position="120"/>
    </location>
</feature>
<comment type="caution">
    <text evidence="10">The sequence shown here is derived from an EMBL/GenBank/DDBJ whole genome shotgun (WGS) entry which is preliminary data.</text>
</comment>
<dbReference type="PRINTS" id="PR01036">
    <property type="entry name" value="TCRTETB"/>
</dbReference>
<comment type="subcellular location">
    <subcellularLocation>
        <location evidence="1">Cell membrane</location>
        <topology evidence="1">Multi-pass membrane protein</topology>
    </subcellularLocation>
</comment>
<keyword evidence="7 8" id="KW-0472">Membrane</keyword>
<feature type="transmembrane region" description="Helical" evidence="8">
    <location>
        <begin position="325"/>
        <end position="346"/>
    </location>
</feature>
<evidence type="ECO:0000313" key="10">
    <source>
        <dbReference type="EMBL" id="PXX42768.1"/>
    </source>
</evidence>
<organism evidence="10 11">
    <name type="scientific">Aquitalea magnusonii</name>
    <dbReference type="NCBI Taxonomy" id="332411"/>
    <lineage>
        <taxon>Bacteria</taxon>
        <taxon>Pseudomonadati</taxon>
        <taxon>Pseudomonadota</taxon>
        <taxon>Betaproteobacteria</taxon>
        <taxon>Neisseriales</taxon>
        <taxon>Chromobacteriaceae</taxon>
        <taxon>Aquitalea</taxon>
    </lineage>
</organism>
<keyword evidence="6 8" id="KW-1133">Transmembrane helix</keyword>
<feature type="transmembrane region" description="Helical" evidence="8">
    <location>
        <begin position="387"/>
        <end position="410"/>
    </location>
</feature>
<comment type="similarity">
    <text evidence="2">Belongs to the major facilitator superfamily. EmrB family.</text>
</comment>
<dbReference type="GO" id="GO:0022857">
    <property type="term" value="F:transmembrane transporter activity"/>
    <property type="evidence" value="ECO:0007669"/>
    <property type="project" value="InterPro"/>
</dbReference>
<dbReference type="InterPro" id="IPR011701">
    <property type="entry name" value="MFS"/>
</dbReference>
<keyword evidence="5 8" id="KW-0812">Transmembrane</keyword>
<protein>
    <submittedName>
        <fullName evidence="10">DHA2 family multidrug resistance protein</fullName>
    </submittedName>
</protein>
<dbReference type="InterPro" id="IPR036259">
    <property type="entry name" value="MFS_trans_sf"/>
</dbReference>
<dbReference type="Gene3D" id="1.20.1250.20">
    <property type="entry name" value="MFS general substrate transporter like domains"/>
    <property type="match status" value="1"/>
</dbReference>
<evidence type="ECO:0000259" key="9">
    <source>
        <dbReference type="PROSITE" id="PS50850"/>
    </source>
</evidence>
<feature type="transmembrane region" description="Helical" evidence="8">
    <location>
        <begin position="300"/>
        <end position="318"/>
    </location>
</feature>
<gene>
    <name evidence="10" type="ORF">DFR38_11849</name>
</gene>
<feature type="transmembrane region" description="Helical" evidence="8">
    <location>
        <begin position="159"/>
        <end position="178"/>
    </location>
</feature>
<dbReference type="InterPro" id="IPR004638">
    <property type="entry name" value="EmrB-like"/>
</dbReference>
<dbReference type="RefSeq" id="WP_204377507.1">
    <property type="nucleotide sequence ID" value="NZ_LNQU01000095.1"/>
</dbReference>
<dbReference type="NCBIfam" id="TIGR00711">
    <property type="entry name" value="efflux_EmrB"/>
    <property type="match status" value="1"/>
</dbReference>
<feature type="transmembrane region" description="Helical" evidence="8">
    <location>
        <begin position="221"/>
        <end position="239"/>
    </location>
</feature>
<evidence type="ECO:0000256" key="1">
    <source>
        <dbReference type="ARBA" id="ARBA00004651"/>
    </source>
</evidence>
<feature type="transmembrane region" description="Helical" evidence="8">
    <location>
        <begin position="190"/>
        <end position="209"/>
    </location>
</feature>
<evidence type="ECO:0000256" key="8">
    <source>
        <dbReference type="SAM" id="Phobius"/>
    </source>
</evidence>
<feature type="transmembrane region" description="Helical" evidence="8">
    <location>
        <begin position="352"/>
        <end position="375"/>
    </location>
</feature>
<dbReference type="CDD" id="cd17503">
    <property type="entry name" value="MFS_LmrB_MDR_like"/>
    <property type="match status" value="1"/>
</dbReference>
<evidence type="ECO:0000256" key="7">
    <source>
        <dbReference type="ARBA" id="ARBA00023136"/>
    </source>
</evidence>
<feature type="transmembrane region" description="Helical" evidence="8">
    <location>
        <begin position="468"/>
        <end position="486"/>
    </location>
</feature>
<proteinExistence type="inferred from homology"/>
<accession>A0A318J6I7</accession>
<dbReference type="SUPFAM" id="SSF103473">
    <property type="entry name" value="MFS general substrate transporter"/>
    <property type="match status" value="1"/>
</dbReference>
<reference evidence="10 11" key="1">
    <citation type="submission" date="2018-05" db="EMBL/GenBank/DDBJ databases">
        <title>Genomic Encyclopedia of Type Strains, Phase IV (KMG-IV): sequencing the most valuable type-strain genomes for metagenomic binning, comparative biology and taxonomic classification.</title>
        <authorList>
            <person name="Goeker M."/>
        </authorList>
    </citation>
    <scope>NUCLEOTIDE SEQUENCE [LARGE SCALE GENOMIC DNA]</scope>
    <source>
        <strain evidence="10 11">DSM 25134</strain>
    </source>
</reference>
<keyword evidence="3" id="KW-0813">Transport</keyword>
<evidence type="ECO:0000256" key="5">
    <source>
        <dbReference type="ARBA" id="ARBA00022692"/>
    </source>
</evidence>
<feature type="transmembrane region" description="Helical" evidence="8">
    <location>
        <begin position="132"/>
        <end position="153"/>
    </location>
</feature>
<dbReference type="AlphaFoldDB" id="A0A318J6I7"/>
<evidence type="ECO:0000313" key="11">
    <source>
        <dbReference type="Proteomes" id="UP000248395"/>
    </source>
</evidence>
<evidence type="ECO:0000256" key="2">
    <source>
        <dbReference type="ARBA" id="ARBA00008537"/>
    </source>
</evidence>
<feature type="transmembrane region" description="Helical" evidence="8">
    <location>
        <begin position="73"/>
        <end position="92"/>
    </location>
</feature>
<feature type="transmembrane region" description="Helical" evidence="8">
    <location>
        <begin position="45"/>
        <end position="64"/>
    </location>
</feature>
<evidence type="ECO:0000256" key="4">
    <source>
        <dbReference type="ARBA" id="ARBA00022475"/>
    </source>
</evidence>
<dbReference type="PANTHER" id="PTHR42718">
    <property type="entry name" value="MAJOR FACILITATOR SUPERFAMILY MULTIDRUG TRANSPORTER MFSC"/>
    <property type="match status" value="1"/>
</dbReference>
<evidence type="ECO:0000256" key="6">
    <source>
        <dbReference type="ARBA" id="ARBA00022989"/>
    </source>
</evidence>
<dbReference type="GO" id="GO:0005886">
    <property type="term" value="C:plasma membrane"/>
    <property type="evidence" value="ECO:0007669"/>
    <property type="project" value="UniProtKB-SubCell"/>
</dbReference>
<keyword evidence="4" id="KW-1003">Cell membrane</keyword>
<dbReference type="EMBL" id="QJKC01000018">
    <property type="protein sequence ID" value="PXX42768.1"/>
    <property type="molecule type" value="Genomic_DNA"/>
</dbReference>
<keyword evidence="11" id="KW-1185">Reference proteome</keyword>
<evidence type="ECO:0000256" key="3">
    <source>
        <dbReference type="ARBA" id="ARBA00022448"/>
    </source>
</evidence>
<dbReference type="Proteomes" id="UP000248395">
    <property type="component" value="Unassembled WGS sequence"/>
</dbReference>
<dbReference type="PANTHER" id="PTHR42718:SF9">
    <property type="entry name" value="MAJOR FACILITATOR SUPERFAMILY MULTIDRUG TRANSPORTER MFSC"/>
    <property type="match status" value="1"/>
</dbReference>
<feature type="transmembrane region" description="Helical" evidence="8">
    <location>
        <begin position="260"/>
        <end position="280"/>
    </location>
</feature>